<keyword evidence="6" id="KW-0238">DNA-binding</keyword>
<keyword evidence="3 11" id="KW-0378">Hydrolase</keyword>
<dbReference type="PROSITE" id="PS51198">
    <property type="entry name" value="UVRD_HELICASE_ATP_BIND"/>
    <property type="match status" value="1"/>
</dbReference>
<evidence type="ECO:0000256" key="2">
    <source>
        <dbReference type="ARBA" id="ARBA00022741"/>
    </source>
</evidence>
<proteinExistence type="inferred from homology"/>
<dbReference type="Pfam" id="PF13361">
    <property type="entry name" value="UvrD_C"/>
    <property type="match status" value="1"/>
</dbReference>
<dbReference type="GO" id="GO:0043138">
    <property type="term" value="F:3'-5' DNA helicase activity"/>
    <property type="evidence" value="ECO:0007669"/>
    <property type="project" value="UniProtKB-EC"/>
</dbReference>
<comment type="similarity">
    <text evidence="1">Belongs to the helicase family. UvrD subfamily.</text>
</comment>
<dbReference type="PROSITE" id="PS51217">
    <property type="entry name" value="UVRD_HELICASE_CTER"/>
    <property type="match status" value="1"/>
</dbReference>
<evidence type="ECO:0000313" key="15">
    <source>
        <dbReference type="Proteomes" id="UP000184526"/>
    </source>
</evidence>
<evidence type="ECO:0000256" key="10">
    <source>
        <dbReference type="ARBA" id="ARBA00048988"/>
    </source>
</evidence>
<dbReference type="STRING" id="1121306.SAMN02745196_00648"/>
<evidence type="ECO:0000256" key="11">
    <source>
        <dbReference type="PROSITE-ProRule" id="PRU00560"/>
    </source>
</evidence>
<reference evidence="14 15" key="1">
    <citation type="submission" date="2016-11" db="EMBL/GenBank/DDBJ databases">
        <authorList>
            <person name="Jaros S."/>
            <person name="Januszkiewicz K."/>
            <person name="Wedrychowicz H."/>
        </authorList>
    </citation>
    <scope>NUCLEOTIDE SEQUENCE [LARGE SCALE GENOMIC DNA]</scope>
    <source>
        <strain evidence="14 15">DSM 3089</strain>
    </source>
</reference>
<dbReference type="PANTHER" id="PTHR11070">
    <property type="entry name" value="UVRD / RECB / PCRA DNA HELICASE FAMILY MEMBER"/>
    <property type="match status" value="1"/>
</dbReference>
<dbReference type="GO" id="GO:0000725">
    <property type="term" value="P:recombinational repair"/>
    <property type="evidence" value="ECO:0007669"/>
    <property type="project" value="TreeGrafter"/>
</dbReference>
<keyword evidence="7" id="KW-0413">Isomerase</keyword>
<evidence type="ECO:0000256" key="8">
    <source>
        <dbReference type="ARBA" id="ARBA00034617"/>
    </source>
</evidence>
<evidence type="ECO:0000256" key="7">
    <source>
        <dbReference type="ARBA" id="ARBA00023235"/>
    </source>
</evidence>
<evidence type="ECO:0000256" key="1">
    <source>
        <dbReference type="ARBA" id="ARBA00009922"/>
    </source>
</evidence>
<evidence type="ECO:0000259" key="12">
    <source>
        <dbReference type="PROSITE" id="PS51198"/>
    </source>
</evidence>
<feature type="domain" description="UvrD-like helicase C-terminal" evidence="13">
    <location>
        <begin position="274"/>
        <end position="542"/>
    </location>
</feature>
<dbReference type="EMBL" id="FQXP01000003">
    <property type="protein sequence ID" value="SHH52089.1"/>
    <property type="molecule type" value="Genomic_DNA"/>
</dbReference>
<dbReference type="InterPro" id="IPR013986">
    <property type="entry name" value="DExx_box_DNA_helicase_dom_sf"/>
</dbReference>
<protein>
    <recommendedName>
        <fullName evidence="9">DNA 3'-5' helicase</fullName>
        <ecNumber evidence="9">5.6.2.4</ecNumber>
    </recommendedName>
</protein>
<feature type="domain" description="UvrD-like helicase ATP-binding" evidence="12">
    <location>
        <begin position="5"/>
        <end position="273"/>
    </location>
</feature>
<evidence type="ECO:0000256" key="4">
    <source>
        <dbReference type="ARBA" id="ARBA00022806"/>
    </source>
</evidence>
<comment type="catalytic activity">
    <reaction evidence="8">
        <text>Couples ATP hydrolysis with the unwinding of duplex DNA by translocating in the 3'-5' direction.</text>
        <dbReference type="EC" id="5.6.2.4"/>
    </reaction>
</comment>
<dbReference type="PANTHER" id="PTHR11070:SF2">
    <property type="entry name" value="ATP-DEPENDENT DNA HELICASE SRS2"/>
    <property type="match status" value="1"/>
</dbReference>
<gene>
    <name evidence="14" type="ORF">SAMN02745196_00648</name>
</gene>
<dbReference type="SUPFAM" id="SSF52540">
    <property type="entry name" value="P-loop containing nucleoside triphosphate hydrolases"/>
    <property type="match status" value="1"/>
</dbReference>
<dbReference type="CDD" id="cd17932">
    <property type="entry name" value="DEXQc_UvrD"/>
    <property type="match status" value="1"/>
</dbReference>
<keyword evidence="15" id="KW-1185">Reference proteome</keyword>
<dbReference type="Proteomes" id="UP000184526">
    <property type="component" value="Unassembled WGS sequence"/>
</dbReference>
<comment type="catalytic activity">
    <reaction evidence="10">
        <text>ATP + H2O = ADP + phosphate + H(+)</text>
        <dbReference type="Rhea" id="RHEA:13065"/>
        <dbReference type="ChEBI" id="CHEBI:15377"/>
        <dbReference type="ChEBI" id="CHEBI:15378"/>
        <dbReference type="ChEBI" id="CHEBI:30616"/>
        <dbReference type="ChEBI" id="CHEBI:43474"/>
        <dbReference type="ChEBI" id="CHEBI:456216"/>
        <dbReference type="EC" id="5.6.2.4"/>
    </reaction>
</comment>
<dbReference type="Gene3D" id="1.10.486.10">
    <property type="entry name" value="PCRA, domain 4"/>
    <property type="match status" value="1"/>
</dbReference>
<evidence type="ECO:0000256" key="6">
    <source>
        <dbReference type="ARBA" id="ARBA00023125"/>
    </source>
</evidence>
<evidence type="ECO:0000259" key="13">
    <source>
        <dbReference type="PROSITE" id="PS51217"/>
    </source>
</evidence>
<keyword evidence="4 11" id="KW-0347">Helicase</keyword>
<dbReference type="GO" id="GO:0033202">
    <property type="term" value="C:DNA helicase complex"/>
    <property type="evidence" value="ECO:0007669"/>
    <property type="project" value="TreeGrafter"/>
</dbReference>
<keyword evidence="2 11" id="KW-0547">Nucleotide-binding</keyword>
<evidence type="ECO:0000256" key="5">
    <source>
        <dbReference type="ARBA" id="ARBA00022840"/>
    </source>
</evidence>
<dbReference type="Gene3D" id="3.40.50.300">
    <property type="entry name" value="P-loop containing nucleotide triphosphate hydrolases"/>
    <property type="match status" value="2"/>
</dbReference>
<name>A0A1M5TN27_9CLOT</name>
<dbReference type="InterPro" id="IPR000212">
    <property type="entry name" value="DNA_helicase_UvrD/REP"/>
</dbReference>
<dbReference type="InterPro" id="IPR014017">
    <property type="entry name" value="DNA_helicase_UvrD-like_C"/>
</dbReference>
<dbReference type="GO" id="GO:0016887">
    <property type="term" value="F:ATP hydrolysis activity"/>
    <property type="evidence" value="ECO:0007669"/>
    <property type="project" value="RHEA"/>
</dbReference>
<organism evidence="14 15">
    <name type="scientific">Clostridium collagenovorans DSM 3089</name>
    <dbReference type="NCBI Taxonomy" id="1121306"/>
    <lineage>
        <taxon>Bacteria</taxon>
        <taxon>Bacillati</taxon>
        <taxon>Bacillota</taxon>
        <taxon>Clostridia</taxon>
        <taxon>Eubacteriales</taxon>
        <taxon>Clostridiaceae</taxon>
        <taxon>Clostridium</taxon>
    </lineage>
</organism>
<dbReference type="AlphaFoldDB" id="A0A1M5TN27"/>
<dbReference type="GO" id="GO:0005829">
    <property type="term" value="C:cytosol"/>
    <property type="evidence" value="ECO:0007669"/>
    <property type="project" value="TreeGrafter"/>
</dbReference>
<sequence>MLNFNSLDKYQVEAVKTNLRNVLVVAAPGSGKTTTIINRIIFLIKEKNVCASNIIVITFTKAAAENMKRRFTRATNGEIRPPFFGTFHGLFYKILKRYINFQIVESMISYRIIKNQLASYFDEVSDEKIKEILNCISIFKTSDIELEAFNPEIDKEIFISCYNTYEEFKKEHNLFDFDDLQIKCKELFIKHPEILNGYRSMFKYILVDEFQDSDMMQINILKLLNKNNSIFAVGDEDQCIYGFRGSRPDCMVDFEKHFVDGKKIYLSNNYRCPLNIVNASINLIKYNSMRNSKEINAVKNVVNPIKVVNSINEGIQAREIIKVINDNRNNYGFKFSDFAILYRTNLESRSLIDQFIKNKIPFRLMDKEYNFFEHFICKDIISYLKLSIDESDKESFLRIINRPFRYFGKTMLNKLKNDVVKRSCFEALKENEDLHPYQLINIDKIRKDIINLNKMSLSSAIEHILSDLGYYDYVREYAIKYKLNLQDLIDIIDEFKSSAQDYKTIITFLAHIEEYSNEIENSKKSTIFMDAVILSTIHGVKGMEYKNVFIINCNEDYLPHSSSVDTNLEEERRLFYVGITRAEVNLCLCISQNIKGTKRETSRFIKELGLNLKAMDKQFLKLNDKLSHKSFGEGNVTSLDDDIVEVQFPDGLKRKFDISVSFNNDLLRKL</sequence>
<dbReference type="GO" id="GO:0003677">
    <property type="term" value="F:DNA binding"/>
    <property type="evidence" value="ECO:0007669"/>
    <property type="project" value="UniProtKB-KW"/>
</dbReference>
<dbReference type="EC" id="5.6.2.4" evidence="9"/>
<feature type="binding site" evidence="11">
    <location>
        <begin position="26"/>
        <end position="33"/>
    </location>
    <ligand>
        <name>ATP</name>
        <dbReference type="ChEBI" id="CHEBI:30616"/>
    </ligand>
</feature>
<dbReference type="InterPro" id="IPR014016">
    <property type="entry name" value="UvrD-like_ATP-bd"/>
</dbReference>
<keyword evidence="5 11" id="KW-0067">ATP-binding</keyword>
<dbReference type="Gene3D" id="1.10.10.160">
    <property type="match status" value="1"/>
</dbReference>
<dbReference type="GO" id="GO:0005524">
    <property type="term" value="F:ATP binding"/>
    <property type="evidence" value="ECO:0007669"/>
    <property type="project" value="UniProtKB-UniRule"/>
</dbReference>
<evidence type="ECO:0000256" key="3">
    <source>
        <dbReference type="ARBA" id="ARBA00022801"/>
    </source>
</evidence>
<dbReference type="RefSeq" id="WP_072829990.1">
    <property type="nucleotide sequence ID" value="NZ_FQXP01000003.1"/>
</dbReference>
<evidence type="ECO:0000313" key="14">
    <source>
        <dbReference type="EMBL" id="SHH52089.1"/>
    </source>
</evidence>
<dbReference type="OrthoDB" id="9810135at2"/>
<dbReference type="Pfam" id="PF00580">
    <property type="entry name" value="UvrD-helicase"/>
    <property type="match status" value="1"/>
</dbReference>
<accession>A0A1M5TN27</accession>
<evidence type="ECO:0000256" key="9">
    <source>
        <dbReference type="ARBA" id="ARBA00034808"/>
    </source>
</evidence>
<dbReference type="InterPro" id="IPR027417">
    <property type="entry name" value="P-loop_NTPase"/>
</dbReference>